<evidence type="ECO:0000256" key="3">
    <source>
        <dbReference type="SAM" id="MobiDB-lite"/>
    </source>
</evidence>
<dbReference type="PANTHER" id="PTHR46908">
    <property type="entry name" value="CUBILIN-LIKE PROTEIN"/>
    <property type="match status" value="1"/>
</dbReference>
<evidence type="ECO:0000256" key="2">
    <source>
        <dbReference type="PROSITE-ProRule" id="PRU00059"/>
    </source>
</evidence>
<feature type="domain" description="CUB" evidence="4">
    <location>
        <begin position="69"/>
        <end position="111"/>
    </location>
</feature>
<dbReference type="InterPro" id="IPR035914">
    <property type="entry name" value="Sperma_CUB_dom_sf"/>
</dbReference>
<dbReference type="Proteomes" id="UP000662637">
    <property type="component" value="Unassembled WGS sequence"/>
</dbReference>
<dbReference type="Proteomes" id="UP000335636">
    <property type="component" value="Unassembled WGS sequence"/>
</dbReference>
<keyword evidence="7" id="KW-1185">Reference proteome</keyword>
<proteinExistence type="predicted"/>
<comment type="caution">
    <text evidence="2">Lacks conserved residue(s) required for the propagation of feature annotation.</text>
</comment>
<dbReference type="Pfam" id="PF00431">
    <property type="entry name" value="CUB"/>
    <property type="match status" value="1"/>
</dbReference>
<evidence type="ECO:0000256" key="1">
    <source>
        <dbReference type="ARBA" id="ARBA00023157"/>
    </source>
</evidence>
<evidence type="ECO:0000313" key="6">
    <source>
        <dbReference type="EMBL" id="VTJ59968.1"/>
    </source>
</evidence>
<feature type="region of interest" description="Disordered" evidence="3">
    <location>
        <begin position="17"/>
        <end position="37"/>
    </location>
</feature>
<protein>
    <recommendedName>
        <fullName evidence="4">CUB domain-containing protein</fullName>
    </recommendedName>
</protein>
<evidence type="ECO:0000313" key="7">
    <source>
        <dbReference type="Proteomes" id="UP000335636"/>
    </source>
</evidence>
<evidence type="ECO:0000259" key="4">
    <source>
        <dbReference type="PROSITE" id="PS01180"/>
    </source>
</evidence>
<dbReference type="AlphaFoldDB" id="A0A5E4ARK2"/>
<keyword evidence="1" id="KW-1015">Disulfide bond</keyword>
<organism evidence="6 7">
    <name type="scientific">Marmota monax</name>
    <name type="common">Woodchuck</name>
    <dbReference type="NCBI Taxonomy" id="9995"/>
    <lineage>
        <taxon>Eukaryota</taxon>
        <taxon>Metazoa</taxon>
        <taxon>Chordata</taxon>
        <taxon>Craniata</taxon>
        <taxon>Vertebrata</taxon>
        <taxon>Euteleostomi</taxon>
        <taxon>Mammalia</taxon>
        <taxon>Eutheria</taxon>
        <taxon>Euarchontoglires</taxon>
        <taxon>Glires</taxon>
        <taxon>Rodentia</taxon>
        <taxon>Sciuromorpha</taxon>
        <taxon>Sciuridae</taxon>
        <taxon>Xerinae</taxon>
        <taxon>Marmotini</taxon>
        <taxon>Marmota</taxon>
    </lineage>
</organism>
<name>A0A5E4ARK2_MARMO</name>
<dbReference type="InterPro" id="IPR000859">
    <property type="entry name" value="CUB_dom"/>
</dbReference>
<dbReference type="Gene3D" id="2.60.120.290">
    <property type="entry name" value="Spermadhesin, CUB domain"/>
    <property type="match status" value="1"/>
</dbReference>
<sequence length="126" mass="13192">MAVVVGKRSPASSLCASVKSASPFPSQDPAEDGETGGAAVFRLPEPIAVFVLHTLNNIPLPMCIDSRTCGSNLRGPSGVITSPNYPVQYEDNAHCVWVITTADPDKVRLRLPGCAASGDTRARATV</sequence>
<dbReference type="SUPFAM" id="SSF49854">
    <property type="entry name" value="Spermadhesin, CUB domain"/>
    <property type="match status" value="1"/>
</dbReference>
<gene>
    <name evidence="5" type="ORF">GHT09_010103</name>
    <name evidence="6" type="ORF">MONAX_5E017677</name>
</gene>
<dbReference type="EMBL" id="CABDUW010000134">
    <property type="protein sequence ID" value="VTJ59968.1"/>
    <property type="molecule type" value="Genomic_DNA"/>
</dbReference>
<evidence type="ECO:0000313" key="5">
    <source>
        <dbReference type="EMBL" id="KAF7478707.1"/>
    </source>
</evidence>
<dbReference type="EMBL" id="WJEC01001471">
    <property type="protein sequence ID" value="KAF7478707.1"/>
    <property type="molecule type" value="Genomic_DNA"/>
</dbReference>
<dbReference type="PROSITE" id="PS01180">
    <property type="entry name" value="CUB"/>
    <property type="match status" value="1"/>
</dbReference>
<dbReference type="CDD" id="cd00041">
    <property type="entry name" value="CUB"/>
    <property type="match status" value="1"/>
</dbReference>
<reference evidence="6 7" key="1">
    <citation type="submission" date="2019-04" db="EMBL/GenBank/DDBJ databases">
        <authorList>
            <person name="Alioto T."/>
            <person name="Alioto T."/>
        </authorList>
    </citation>
    <scope>NUCLEOTIDE SEQUENCE [LARGE SCALE GENOMIC DNA]</scope>
</reference>
<reference evidence="5" key="2">
    <citation type="submission" date="2020-08" db="EMBL/GenBank/DDBJ databases">
        <authorList>
            <person name="Shumante A."/>
            <person name="Zimin A.V."/>
            <person name="Puiu D."/>
            <person name="Salzberg S.L."/>
        </authorList>
    </citation>
    <scope>NUCLEOTIDE SEQUENCE</scope>
    <source>
        <strain evidence="5">WC2-LM</strain>
        <tissue evidence="5">Liver</tissue>
    </source>
</reference>
<accession>A0A5E4ARK2</accession>
<dbReference type="PANTHER" id="PTHR46908:SF4">
    <property type="entry name" value="TUMOR NECROSIS FACTOR-INDUCIBLE GENE 6 PROTEIN"/>
    <property type="match status" value="1"/>
</dbReference>
<dbReference type="InterPro" id="IPR052129">
    <property type="entry name" value="Spermadhesin-Link_domain"/>
</dbReference>